<keyword evidence="2" id="KW-1185">Reference proteome</keyword>
<organism evidence="1 2">
    <name type="scientific">Dovyalis caffra</name>
    <dbReference type="NCBI Taxonomy" id="77055"/>
    <lineage>
        <taxon>Eukaryota</taxon>
        <taxon>Viridiplantae</taxon>
        <taxon>Streptophyta</taxon>
        <taxon>Embryophyta</taxon>
        <taxon>Tracheophyta</taxon>
        <taxon>Spermatophyta</taxon>
        <taxon>Magnoliopsida</taxon>
        <taxon>eudicotyledons</taxon>
        <taxon>Gunneridae</taxon>
        <taxon>Pentapetalae</taxon>
        <taxon>rosids</taxon>
        <taxon>fabids</taxon>
        <taxon>Malpighiales</taxon>
        <taxon>Salicaceae</taxon>
        <taxon>Flacourtieae</taxon>
        <taxon>Dovyalis</taxon>
    </lineage>
</organism>
<evidence type="ECO:0000313" key="1">
    <source>
        <dbReference type="EMBL" id="CAK7322490.1"/>
    </source>
</evidence>
<evidence type="ECO:0000313" key="2">
    <source>
        <dbReference type="Proteomes" id="UP001314170"/>
    </source>
</evidence>
<gene>
    <name evidence="1" type="ORF">DCAF_LOCUS100</name>
</gene>
<proteinExistence type="predicted"/>
<protein>
    <submittedName>
        <fullName evidence="1">Uncharacterized protein</fullName>
    </submittedName>
</protein>
<accession>A0AAV1QNR7</accession>
<sequence>MEKSLDFCSVPDLYFNMASLKNRPATFEEFKGWMIMGHTIQEAGINAAYNDRTVGIYVGMSKIAQ</sequence>
<dbReference type="AlphaFoldDB" id="A0AAV1QNR7"/>
<name>A0AAV1QNR7_9ROSI</name>
<reference evidence="1 2" key="1">
    <citation type="submission" date="2024-01" db="EMBL/GenBank/DDBJ databases">
        <authorList>
            <person name="Waweru B."/>
        </authorList>
    </citation>
    <scope>NUCLEOTIDE SEQUENCE [LARGE SCALE GENOMIC DNA]</scope>
</reference>
<dbReference type="EMBL" id="CAWUPB010000026">
    <property type="protein sequence ID" value="CAK7322490.1"/>
    <property type="molecule type" value="Genomic_DNA"/>
</dbReference>
<comment type="caution">
    <text evidence="1">The sequence shown here is derived from an EMBL/GenBank/DDBJ whole genome shotgun (WGS) entry which is preliminary data.</text>
</comment>
<dbReference type="Proteomes" id="UP001314170">
    <property type="component" value="Unassembled WGS sequence"/>
</dbReference>